<dbReference type="Proteomes" id="UP000622552">
    <property type="component" value="Unassembled WGS sequence"/>
</dbReference>
<evidence type="ECO:0000313" key="12">
    <source>
        <dbReference type="Proteomes" id="UP000622552"/>
    </source>
</evidence>
<evidence type="ECO:0000256" key="7">
    <source>
        <dbReference type="ARBA" id="ARBA00037904"/>
    </source>
</evidence>
<evidence type="ECO:0000259" key="10">
    <source>
        <dbReference type="Pfam" id="PF00535"/>
    </source>
</evidence>
<evidence type="ECO:0000256" key="6">
    <source>
        <dbReference type="ARBA" id="ARBA00037281"/>
    </source>
</evidence>
<dbReference type="Pfam" id="PF00535">
    <property type="entry name" value="Glycos_transf_2"/>
    <property type="match status" value="1"/>
</dbReference>
<keyword evidence="2" id="KW-1003">Cell membrane</keyword>
<comment type="subcellular location">
    <subcellularLocation>
        <location evidence="1">Cell membrane</location>
    </subcellularLocation>
</comment>
<dbReference type="EMBL" id="JADOUF010000001">
    <property type="protein sequence ID" value="MBG6140869.1"/>
    <property type="molecule type" value="Genomic_DNA"/>
</dbReference>
<accession>A0A8J7KMT5</accession>
<proteinExistence type="inferred from homology"/>
<gene>
    <name evidence="11" type="ORF">IW245_007063</name>
</gene>
<evidence type="ECO:0000313" key="11">
    <source>
        <dbReference type="EMBL" id="MBG6140869.1"/>
    </source>
</evidence>
<comment type="pathway">
    <text evidence="7">Carotenoid biosynthesis; staphyloxanthin biosynthesis; staphyloxanthin from farnesyl diphosphate: step 4/5.</text>
</comment>
<evidence type="ECO:0000256" key="3">
    <source>
        <dbReference type="ARBA" id="ARBA00022676"/>
    </source>
</evidence>
<keyword evidence="5" id="KW-0472">Membrane</keyword>
<keyword evidence="3" id="KW-0328">Glycosyltransferase</keyword>
<dbReference type="InterPro" id="IPR029044">
    <property type="entry name" value="Nucleotide-diphossugar_trans"/>
</dbReference>
<evidence type="ECO:0000256" key="4">
    <source>
        <dbReference type="ARBA" id="ARBA00022679"/>
    </source>
</evidence>
<sequence>MVATEDGCPATEPDGSNTVAGSGAGGCSILIPAHNDAAGLARLLPRLAGLDVTVIANGCADDTAEVARAAGVRVIELAEASKAAALNAGDAAATGFPRIYLDADVQVTAEGIAALIRAFDDPRVYAATLRRKLAVAGRPLALRGYFAIQARLPLYRRALFGRGVVAVSEAGRARFDTFGGLAARAPQAGLAADASAQEIIADDLFLDRLFTDAEKAVADGDSVVDTARGTAELVGRLSRVRAGTAQQGATGSRTAWLRLAAPRPWLWPAALCYVAITVAAERRRRTTPTTWEVAR</sequence>
<comment type="function">
    <text evidence="6">Catalyzes the glycosylation of 4,4'-diaponeurosporenoate, i.e. the esterification of glucose at the C1'' position with the carboxyl group of 4,4'-diaponeurosporenic acid, to form glycosyl-4,4'-diaponeurosporenoate. This is a step in the biosynthesis of staphyloxanthin, an orange pigment present in most staphylococci strains.</text>
</comment>
<evidence type="ECO:0000256" key="1">
    <source>
        <dbReference type="ARBA" id="ARBA00004236"/>
    </source>
</evidence>
<evidence type="ECO:0000256" key="2">
    <source>
        <dbReference type="ARBA" id="ARBA00022475"/>
    </source>
</evidence>
<dbReference type="InterPro" id="IPR001173">
    <property type="entry name" value="Glyco_trans_2-like"/>
</dbReference>
<dbReference type="GO" id="GO:0016757">
    <property type="term" value="F:glycosyltransferase activity"/>
    <property type="evidence" value="ECO:0007669"/>
    <property type="project" value="UniProtKB-KW"/>
</dbReference>
<evidence type="ECO:0000256" key="5">
    <source>
        <dbReference type="ARBA" id="ARBA00023136"/>
    </source>
</evidence>
<organism evidence="11 12">
    <name type="scientific">Longispora fulva</name>
    <dbReference type="NCBI Taxonomy" id="619741"/>
    <lineage>
        <taxon>Bacteria</taxon>
        <taxon>Bacillati</taxon>
        <taxon>Actinomycetota</taxon>
        <taxon>Actinomycetes</taxon>
        <taxon>Micromonosporales</taxon>
        <taxon>Micromonosporaceae</taxon>
        <taxon>Longispora</taxon>
    </lineage>
</organism>
<evidence type="ECO:0000256" key="9">
    <source>
        <dbReference type="ARBA" id="ARBA00040345"/>
    </source>
</evidence>
<protein>
    <recommendedName>
        <fullName evidence="9">4,4'-diaponeurosporenoate glycosyltransferase</fullName>
    </recommendedName>
</protein>
<dbReference type="AlphaFoldDB" id="A0A8J7KMT5"/>
<comment type="caution">
    <text evidence="11">The sequence shown here is derived from an EMBL/GenBank/DDBJ whole genome shotgun (WGS) entry which is preliminary data.</text>
</comment>
<dbReference type="Gene3D" id="3.90.550.10">
    <property type="entry name" value="Spore Coat Polysaccharide Biosynthesis Protein SpsA, Chain A"/>
    <property type="match status" value="1"/>
</dbReference>
<dbReference type="GO" id="GO:0005886">
    <property type="term" value="C:plasma membrane"/>
    <property type="evidence" value="ECO:0007669"/>
    <property type="project" value="UniProtKB-SubCell"/>
</dbReference>
<feature type="domain" description="Glycosyltransferase 2-like" evidence="10">
    <location>
        <begin position="28"/>
        <end position="132"/>
    </location>
</feature>
<dbReference type="SUPFAM" id="SSF53448">
    <property type="entry name" value="Nucleotide-diphospho-sugar transferases"/>
    <property type="match status" value="1"/>
</dbReference>
<name>A0A8J7KMT5_9ACTN</name>
<keyword evidence="12" id="KW-1185">Reference proteome</keyword>
<keyword evidence="4" id="KW-0808">Transferase</keyword>
<dbReference type="RefSeq" id="WP_233473073.1">
    <property type="nucleotide sequence ID" value="NZ_BONS01000019.1"/>
</dbReference>
<dbReference type="PANTHER" id="PTHR43646">
    <property type="entry name" value="GLYCOSYLTRANSFERASE"/>
    <property type="match status" value="1"/>
</dbReference>
<comment type="similarity">
    <text evidence="8">Belongs to the glycosyltransferase 2 family. CrtQ subfamily.</text>
</comment>
<reference evidence="11" key="1">
    <citation type="submission" date="2020-11" db="EMBL/GenBank/DDBJ databases">
        <title>Sequencing the genomes of 1000 actinobacteria strains.</title>
        <authorList>
            <person name="Klenk H.-P."/>
        </authorList>
    </citation>
    <scope>NUCLEOTIDE SEQUENCE</scope>
    <source>
        <strain evidence="11">DSM 45356</strain>
    </source>
</reference>
<dbReference type="PANTHER" id="PTHR43646:SF2">
    <property type="entry name" value="GLYCOSYLTRANSFERASE 2-LIKE DOMAIN-CONTAINING PROTEIN"/>
    <property type="match status" value="1"/>
</dbReference>
<evidence type="ECO:0000256" key="8">
    <source>
        <dbReference type="ARBA" id="ARBA00038120"/>
    </source>
</evidence>